<dbReference type="EMBL" id="BBWV01000003">
    <property type="protein sequence ID" value="GAO44713.1"/>
    <property type="molecule type" value="Genomic_DNA"/>
</dbReference>
<evidence type="ECO:0000259" key="1">
    <source>
        <dbReference type="Pfam" id="PF13274"/>
    </source>
</evidence>
<dbReference type="STRING" id="1220578.FPE01S_03_07520"/>
<evidence type="ECO:0000313" key="3">
    <source>
        <dbReference type="Proteomes" id="UP000033121"/>
    </source>
</evidence>
<organism evidence="2 3">
    <name type="scientific">Flavihumibacter petaseus NBRC 106054</name>
    <dbReference type="NCBI Taxonomy" id="1220578"/>
    <lineage>
        <taxon>Bacteria</taxon>
        <taxon>Pseudomonadati</taxon>
        <taxon>Bacteroidota</taxon>
        <taxon>Chitinophagia</taxon>
        <taxon>Chitinophagales</taxon>
        <taxon>Chitinophagaceae</taxon>
        <taxon>Flavihumibacter</taxon>
    </lineage>
</organism>
<dbReference type="InterPro" id="IPR025272">
    <property type="entry name" value="SocA_Panacea"/>
</dbReference>
<comment type="caution">
    <text evidence="2">The sequence shown here is derived from an EMBL/GenBank/DDBJ whole genome shotgun (WGS) entry which is preliminary data.</text>
</comment>
<keyword evidence="3" id="KW-1185">Reference proteome</keyword>
<evidence type="ECO:0000313" key="2">
    <source>
        <dbReference type="EMBL" id="GAO44713.1"/>
    </source>
</evidence>
<sequence length="157" mass="18285">MPHTIIADYFIGLSNETQTLITNLKLQKLVYYAQSWFLALNKTELIHEDFQAWVHGPVIPQLFNDYKIWSWKPIIREDLNKEKFDAIKAVLPPEVKALLADVEYEYFGLTAYELEKLTHNEAPWVITRNGLPNDAPSNRVIPKSLISDYYSKFVVNE</sequence>
<gene>
    <name evidence="2" type="ORF">FPE01S_03_07520</name>
</gene>
<reference evidence="2 3" key="1">
    <citation type="submission" date="2015-04" db="EMBL/GenBank/DDBJ databases">
        <title>Whole genome shotgun sequence of Flavihumibacter petaseus NBRC 106054.</title>
        <authorList>
            <person name="Miyazawa S."/>
            <person name="Hosoyama A."/>
            <person name="Hashimoto M."/>
            <person name="Noguchi M."/>
            <person name="Tsuchikane K."/>
            <person name="Ohji S."/>
            <person name="Yamazoe A."/>
            <person name="Ichikawa N."/>
            <person name="Kimura A."/>
            <person name="Fujita N."/>
        </authorList>
    </citation>
    <scope>NUCLEOTIDE SEQUENCE [LARGE SCALE GENOMIC DNA]</scope>
    <source>
        <strain evidence="2 3">NBRC 106054</strain>
    </source>
</reference>
<accession>A0A0E9N4I9</accession>
<dbReference type="AlphaFoldDB" id="A0A0E9N4I9"/>
<name>A0A0E9N4I9_9BACT</name>
<feature type="domain" description="Antitoxin SocA-like Panacea" evidence="1">
    <location>
        <begin position="26"/>
        <end position="124"/>
    </location>
</feature>
<protein>
    <recommendedName>
        <fullName evidence="1">Antitoxin SocA-like Panacea domain-containing protein</fullName>
    </recommendedName>
</protein>
<dbReference type="Proteomes" id="UP000033121">
    <property type="component" value="Unassembled WGS sequence"/>
</dbReference>
<proteinExistence type="predicted"/>
<dbReference type="Pfam" id="PF13274">
    <property type="entry name" value="SocA_Panacea"/>
    <property type="match status" value="1"/>
</dbReference>